<evidence type="ECO:0000313" key="3">
    <source>
        <dbReference type="Proteomes" id="UP001427805"/>
    </source>
</evidence>
<evidence type="ECO:0000313" key="2">
    <source>
        <dbReference type="EMBL" id="MEN3746631.1"/>
    </source>
</evidence>
<keyword evidence="3" id="KW-1185">Reference proteome</keyword>
<dbReference type="InterPro" id="IPR032710">
    <property type="entry name" value="NTF2-like_dom_sf"/>
</dbReference>
<protein>
    <submittedName>
        <fullName evidence="2">Nuclear transport factor 2 family protein</fullName>
    </submittedName>
</protein>
<accession>A0ABV0B7E5</accession>
<dbReference type="EMBL" id="JBDIZK010000002">
    <property type="protein sequence ID" value="MEN3746631.1"/>
    <property type="molecule type" value="Genomic_DNA"/>
</dbReference>
<feature type="domain" description="SnoaL-like" evidence="1">
    <location>
        <begin position="17"/>
        <end position="130"/>
    </location>
</feature>
<dbReference type="Gene3D" id="3.10.450.50">
    <property type="match status" value="1"/>
</dbReference>
<dbReference type="Pfam" id="PF13577">
    <property type="entry name" value="SnoaL_4"/>
    <property type="match status" value="1"/>
</dbReference>
<name>A0ABV0B7E5_9SPHN</name>
<proteinExistence type="predicted"/>
<dbReference type="CDD" id="cd00531">
    <property type="entry name" value="NTF2_like"/>
    <property type="match status" value="1"/>
</dbReference>
<reference evidence="2 3" key="1">
    <citation type="submission" date="2024-05" db="EMBL/GenBank/DDBJ databases">
        <title>Sphingomonas sp. HF-S3 16S ribosomal RNA gene Genome sequencing and assembly.</title>
        <authorList>
            <person name="Lee H."/>
        </authorList>
    </citation>
    <scope>NUCLEOTIDE SEQUENCE [LARGE SCALE GENOMIC DNA]</scope>
    <source>
        <strain evidence="2 3">HF-S3</strain>
    </source>
</reference>
<dbReference type="InterPro" id="IPR037401">
    <property type="entry name" value="SnoaL-like"/>
</dbReference>
<evidence type="ECO:0000259" key="1">
    <source>
        <dbReference type="Pfam" id="PF13577"/>
    </source>
</evidence>
<dbReference type="RefSeq" id="WP_346245629.1">
    <property type="nucleotide sequence ID" value="NZ_JBDIZK010000002.1"/>
</dbReference>
<sequence length="135" mass="15129">MESNEESPRADIRAIEQDCARLIARYANLNDAARWEELAALYAEDGRMARPSAPDQWIVGRAAILAAFQARPSRVTRHFCSNIVIEVIGLDEAEGESAMLLFTDAGAPKVGSFHDRFVRTDDGWRFSERRGSLIF</sequence>
<comment type="caution">
    <text evidence="2">The sequence shown here is derived from an EMBL/GenBank/DDBJ whole genome shotgun (WGS) entry which is preliminary data.</text>
</comment>
<dbReference type="Proteomes" id="UP001427805">
    <property type="component" value="Unassembled WGS sequence"/>
</dbReference>
<dbReference type="SUPFAM" id="SSF54427">
    <property type="entry name" value="NTF2-like"/>
    <property type="match status" value="1"/>
</dbReference>
<organism evidence="2 3">
    <name type="scientific">Sphingomonas rustica</name>
    <dbReference type="NCBI Taxonomy" id="3103142"/>
    <lineage>
        <taxon>Bacteria</taxon>
        <taxon>Pseudomonadati</taxon>
        <taxon>Pseudomonadota</taxon>
        <taxon>Alphaproteobacteria</taxon>
        <taxon>Sphingomonadales</taxon>
        <taxon>Sphingomonadaceae</taxon>
        <taxon>Sphingomonas</taxon>
    </lineage>
</organism>
<gene>
    <name evidence="2" type="ORF">TPR58_05590</name>
</gene>